<evidence type="ECO:0000256" key="1">
    <source>
        <dbReference type="ARBA" id="ARBA00022448"/>
    </source>
</evidence>
<evidence type="ECO:0000313" key="5">
    <source>
        <dbReference type="EMBL" id="RAL23136.1"/>
    </source>
</evidence>
<dbReference type="InterPro" id="IPR003593">
    <property type="entry name" value="AAA+_ATPase"/>
</dbReference>
<evidence type="ECO:0000256" key="2">
    <source>
        <dbReference type="ARBA" id="ARBA00022741"/>
    </source>
</evidence>
<feature type="domain" description="ABC transporter" evidence="4">
    <location>
        <begin position="29"/>
        <end position="257"/>
    </location>
</feature>
<keyword evidence="2" id="KW-0547">Nucleotide-binding</keyword>
<keyword evidence="3 5" id="KW-0067">ATP-binding</keyword>
<dbReference type="GO" id="GO:0016887">
    <property type="term" value="F:ATP hydrolysis activity"/>
    <property type="evidence" value="ECO:0007669"/>
    <property type="project" value="InterPro"/>
</dbReference>
<accession>A0A328C7D4</accession>
<sequence length="339" mass="37098">MLTRSDAGADPVRCHGDDVTSKGALEAVVELKGLTKRYGELKAVDDVSLAIEPGEIFALLGPNGAGKTTMIGCVTGMITGFEGRAAVAGLDVVENYRVTRRMVGLVPQELNWDAFFTVRQVLEFQAGYFGVKPTRGEIDALLDQFSLLEKADANTRWLSGGMKRRLMICKALMHDPVVLFLDEPTAGVDVELRDELWGYVEALRERGTTIVLTTHYLEEAEKLADRVGIINQGRLLRVDDREALLEAFGRRHVSVTLSEIPSPQVLEALGPHQVEVEGRTLTLSYGQTEGDEGGEVDFFLRAIVGAGARVESVEGGRSSLETIFREVLHGDLAQKEAMR</sequence>
<gene>
    <name evidence="5" type="ORF">DL240_07755</name>
</gene>
<dbReference type="PANTHER" id="PTHR42711:SF10">
    <property type="entry name" value="ABC TRANSPORTER ATP-BINDING PROTEIN"/>
    <property type="match status" value="1"/>
</dbReference>
<dbReference type="InterPro" id="IPR027417">
    <property type="entry name" value="P-loop_NTPase"/>
</dbReference>
<keyword evidence="1" id="KW-0813">Transport</keyword>
<dbReference type="InterPro" id="IPR050763">
    <property type="entry name" value="ABC_transporter_ATP-binding"/>
</dbReference>
<dbReference type="GO" id="GO:0005524">
    <property type="term" value="F:ATP binding"/>
    <property type="evidence" value="ECO:0007669"/>
    <property type="project" value="UniProtKB-KW"/>
</dbReference>
<dbReference type="SMART" id="SM00382">
    <property type="entry name" value="AAA"/>
    <property type="match status" value="1"/>
</dbReference>
<evidence type="ECO:0000313" key="6">
    <source>
        <dbReference type="Proteomes" id="UP000249169"/>
    </source>
</evidence>
<proteinExistence type="predicted"/>
<dbReference type="PROSITE" id="PS00211">
    <property type="entry name" value="ABC_TRANSPORTER_1"/>
    <property type="match status" value="1"/>
</dbReference>
<dbReference type="EMBL" id="QHKO01000003">
    <property type="protein sequence ID" value="RAL23136.1"/>
    <property type="molecule type" value="Genomic_DNA"/>
</dbReference>
<dbReference type="Proteomes" id="UP000249169">
    <property type="component" value="Unassembled WGS sequence"/>
</dbReference>
<name>A0A328C7D4_9DELT</name>
<protein>
    <submittedName>
        <fullName evidence="5">Multidrug ABC transporter ATP-binding protein</fullName>
    </submittedName>
</protein>
<dbReference type="InterPro" id="IPR017871">
    <property type="entry name" value="ABC_transporter-like_CS"/>
</dbReference>
<keyword evidence="6" id="KW-1185">Reference proteome</keyword>
<dbReference type="PANTHER" id="PTHR42711">
    <property type="entry name" value="ABC TRANSPORTER ATP-BINDING PROTEIN"/>
    <property type="match status" value="1"/>
</dbReference>
<evidence type="ECO:0000256" key="3">
    <source>
        <dbReference type="ARBA" id="ARBA00022840"/>
    </source>
</evidence>
<dbReference type="AlphaFoldDB" id="A0A328C7D4"/>
<dbReference type="CDD" id="cd03230">
    <property type="entry name" value="ABC_DR_subfamily_A"/>
    <property type="match status" value="1"/>
</dbReference>
<dbReference type="PROSITE" id="PS50893">
    <property type="entry name" value="ABC_TRANSPORTER_2"/>
    <property type="match status" value="1"/>
</dbReference>
<organism evidence="5 6">
    <name type="scientific">Lujinxingia litoralis</name>
    <dbReference type="NCBI Taxonomy" id="2211119"/>
    <lineage>
        <taxon>Bacteria</taxon>
        <taxon>Deltaproteobacteria</taxon>
        <taxon>Bradymonadales</taxon>
        <taxon>Lujinxingiaceae</taxon>
        <taxon>Lujinxingia</taxon>
    </lineage>
</organism>
<evidence type="ECO:0000259" key="4">
    <source>
        <dbReference type="PROSITE" id="PS50893"/>
    </source>
</evidence>
<dbReference type="InterPro" id="IPR003439">
    <property type="entry name" value="ABC_transporter-like_ATP-bd"/>
</dbReference>
<dbReference type="Gene3D" id="3.40.50.300">
    <property type="entry name" value="P-loop containing nucleotide triphosphate hydrolases"/>
    <property type="match status" value="1"/>
</dbReference>
<dbReference type="OrthoDB" id="9805130at2"/>
<reference evidence="5 6" key="1">
    <citation type="submission" date="2018-05" db="EMBL/GenBank/DDBJ databases">
        <title>Lujinxingia marina gen. nov. sp. nov., a new facultative anaerobic member of the class Deltaproteobacteria, and proposal of Lujinxingaceae fam. nov.</title>
        <authorList>
            <person name="Li C.-M."/>
        </authorList>
    </citation>
    <scope>NUCLEOTIDE SEQUENCE [LARGE SCALE GENOMIC DNA]</scope>
    <source>
        <strain evidence="5 6">B210</strain>
    </source>
</reference>
<dbReference type="SUPFAM" id="SSF52540">
    <property type="entry name" value="P-loop containing nucleoside triphosphate hydrolases"/>
    <property type="match status" value="1"/>
</dbReference>
<comment type="caution">
    <text evidence="5">The sequence shown here is derived from an EMBL/GenBank/DDBJ whole genome shotgun (WGS) entry which is preliminary data.</text>
</comment>
<dbReference type="Pfam" id="PF00005">
    <property type="entry name" value="ABC_tran"/>
    <property type="match status" value="1"/>
</dbReference>